<dbReference type="NCBIfam" id="TIGR04183">
    <property type="entry name" value="Por_Secre_tail"/>
    <property type="match status" value="1"/>
</dbReference>
<evidence type="ECO:0000256" key="2">
    <source>
        <dbReference type="SAM" id="SignalP"/>
    </source>
</evidence>
<dbReference type="RefSeq" id="WP_020213114.1">
    <property type="nucleotide sequence ID" value="NZ_JRLX01000007.1"/>
</dbReference>
<dbReference type="EMBL" id="JRLX01000007">
    <property type="protein sequence ID" value="KGO86936.1"/>
    <property type="molecule type" value="Genomic_DNA"/>
</dbReference>
<keyword evidence="5" id="KW-1185">Reference proteome</keyword>
<dbReference type="InterPro" id="IPR026444">
    <property type="entry name" value="Secre_tail"/>
</dbReference>
<organism evidence="4 5">
    <name type="scientific">Flavobacterium rivuli WB 3.3-2 = DSM 21788</name>
    <dbReference type="NCBI Taxonomy" id="1121895"/>
    <lineage>
        <taxon>Bacteria</taxon>
        <taxon>Pseudomonadati</taxon>
        <taxon>Bacteroidota</taxon>
        <taxon>Flavobacteriia</taxon>
        <taxon>Flavobacteriales</taxon>
        <taxon>Flavobacteriaceae</taxon>
        <taxon>Flavobacterium</taxon>
    </lineage>
</organism>
<evidence type="ECO:0000313" key="5">
    <source>
        <dbReference type="Proteomes" id="UP000030152"/>
    </source>
</evidence>
<evidence type="ECO:0000256" key="1">
    <source>
        <dbReference type="ARBA" id="ARBA00022729"/>
    </source>
</evidence>
<dbReference type="AlphaFoldDB" id="A0A0A2M5N9"/>
<name>A0A0A2M5N9_9FLAO</name>
<accession>A0A0A2M5N9</accession>
<protein>
    <recommendedName>
        <fullName evidence="3">Secretion system C-terminal sorting domain-containing protein</fullName>
    </recommendedName>
</protein>
<dbReference type="eggNOG" id="COG3391">
    <property type="taxonomic scope" value="Bacteria"/>
</dbReference>
<dbReference type="Pfam" id="PF18962">
    <property type="entry name" value="Por_Secre_tail"/>
    <property type="match status" value="1"/>
</dbReference>
<proteinExistence type="predicted"/>
<evidence type="ECO:0000259" key="3">
    <source>
        <dbReference type="Pfam" id="PF18962"/>
    </source>
</evidence>
<dbReference type="Proteomes" id="UP000030152">
    <property type="component" value="Unassembled WGS sequence"/>
</dbReference>
<sequence>MKHFYLFLLSLMAFTATAQIEINVPPPSYYCDQDGNGTVTIDLNDYNAYILGSNNPEEYSVSYFLTEDDARHNTSVLPYLYTLYVSATPQELFARVTEIANTDNFAGTILDIRVVPIPDAVTLPVINSLYCTGSEYDLTLNNGLHNPLHEVSFYSTETDASAGTNAIANPDFYVTNEQSVWVRVASVPSVATAPACFIILQQRLNPYGILQLSAVVAGNTVTFIATGGTPVSYSIISGPQQGSYPTPAQTSNVFTDLAPGMYSIQVLDYCGNMYTYSIMIVASPEPPTGETSQTFTEGQTLADLEVSGDNVVWYDAATEGNVLPITTPLTDGTTYYAERAGGRLRALRLAVTVHLVLSNNSNALQTLTYYPNPVKNMLNVKNAAPINSIAVYSTIGQQVMHNTINATETNLDLSSLSNGIYFVKVQAGESSKTIRVVKE</sequence>
<feature type="domain" description="Secretion system C-terminal sorting" evidence="3">
    <location>
        <begin position="370"/>
        <end position="433"/>
    </location>
</feature>
<dbReference type="OrthoDB" id="1373043at2"/>
<feature type="signal peptide" evidence="2">
    <location>
        <begin position="1"/>
        <end position="18"/>
    </location>
</feature>
<gene>
    <name evidence="4" type="ORF">Q765_08195</name>
</gene>
<reference evidence="4 5" key="1">
    <citation type="submission" date="2013-09" db="EMBL/GenBank/DDBJ databases">
        <authorList>
            <person name="Zeng Z."/>
            <person name="Chen C."/>
        </authorList>
    </citation>
    <scope>NUCLEOTIDE SEQUENCE [LARGE SCALE GENOMIC DNA]</scope>
    <source>
        <strain evidence="4 5">WB 3.3-2</strain>
    </source>
</reference>
<evidence type="ECO:0000313" key="4">
    <source>
        <dbReference type="EMBL" id="KGO86936.1"/>
    </source>
</evidence>
<comment type="caution">
    <text evidence="4">The sequence shown here is derived from an EMBL/GenBank/DDBJ whole genome shotgun (WGS) entry which is preliminary data.</text>
</comment>
<feature type="chain" id="PRO_5001991877" description="Secretion system C-terminal sorting domain-containing protein" evidence="2">
    <location>
        <begin position="19"/>
        <end position="439"/>
    </location>
</feature>
<keyword evidence="1 2" id="KW-0732">Signal</keyword>
<dbReference type="STRING" id="1121895.GCA_000378485_01956"/>